<dbReference type="STRING" id="1314785.A0A165GNA3"/>
<dbReference type="AlphaFoldDB" id="A0A165GNA3"/>
<dbReference type="GO" id="GO:0033588">
    <property type="term" value="C:elongator holoenzyme complex"/>
    <property type="evidence" value="ECO:0007669"/>
    <property type="project" value="InterPro"/>
</dbReference>
<organism evidence="3 4">
    <name type="scientific">Laetiporus sulphureus 93-53</name>
    <dbReference type="NCBI Taxonomy" id="1314785"/>
    <lineage>
        <taxon>Eukaryota</taxon>
        <taxon>Fungi</taxon>
        <taxon>Dikarya</taxon>
        <taxon>Basidiomycota</taxon>
        <taxon>Agaricomycotina</taxon>
        <taxon>Agaricomycetes</taxon>
        <taxon>Polyporales</taxon>
        <taxon>Laetiporus</taxon>
    </lineage>
</organism>
<evidence type="ECO:0000313" key="3">
    <source>
        <dbReference type="EMBL" id="KZT10582.1"/>
    </source>
</evidence>
<dbReference type="UniPathway" id="UPA00988"/>
<comment type="pathway">
    <text evidence="1">tRNA modification; 5-methoxycarbonylmethyl-2-thiouridine-tRNA biosynthesis.</text>
</comment>
<dbReference type="SUPFAM" id="SSF52540">
    <property type="entry name" value="P-loop containing nucleoside triphosphate hydrolases"/>
    <property type="match status" value="1"/>
</dbReference>
<dbReference type="Proteomes" id="UP000076871">
    <property type="component" value="Unassembled WGS sequence"/>
</dbReference>
<proteinExistence type="inferred from homology"/>
<reference evidence="3 4" key="1">
    <citation type="journal article" date="2016" name="Mol. Biol. Evol.">
        <title>Comparative Genomics of Early-Diverging Mushroom-Forming Fungi Provides Insights into the Origins of Lignocellulose Decay Capabilities.</title>
        <authorList>
            <person name="Nagy L.G."/>
            <person name="Riley R."/>
            <person name="Tritt A."/>
            <person name="Adam C."/>
            <person name="Daum C."/>
            <person name="Floudas D."/>
            <person name="Sun H."/>
            <person name="Yadav J.S."/>
            <person name="Pangilinan J."/>
            <person name="Larsson K.H."/>
            <person name="Matsuura K."/>
            <person name="Barry K."/>
            <person name="Labutti K."/>
            <person name="Kuo R."/>
            <person name="Ohm R.A."/>
            <person name="Bhattacharya S.S."/>
            <person name="Shirouzu T."/>
            <person name="Yoshinaga Y."/>
            <person name="Martin F.M."/>
            <person name="Grigoriev I.V."/>
            <person name="Hibbett D.S."/>
        </authorList>
    </citation>
    <scope>NUCLEOTIDE SEQUENCE [LARGE SCALE GENOMIC DNA]</scope>
    <source>
        <strain evidence="3 4">93-53</strain>
    </source>
</reference>
<dbReference type="InParanoid" id="A0A165GNA3"/>
<dbReference type="GeneID" id="63823167"/>
<dbReference type="InterPro" id="IPR027417">
    <property type="entry name" value="P-loop_NTPase"/>
</dbReference>
<accession>A0A165GNA3</accession>
<evidence type="ECO:0008006" key="5">
    <source>
        <dbReference type="Google" id="ProtNLM"/>
    </source>
</evidence>
<dbReference type="PANTHER" id="PTHR16184">
    <property type="entry name" value="ELONGATOR COMPLEX PROTEIN 6"/>
    <property type="match status" value="1"/>
</dbReference>
<sequence length="246" mass="26668">MFPLTGLPLPQELLLITDELASPADFILHRSLATHLKSGQDARCIILSVSEDAARWNAIAGRSNLNLAPCLASQSVVLIEAESILTHPERHEFSSKSSLKALYDRIRDAVGETPSGLEPKTLVVVDDLAALEWIGMPVQELFRFVRALYAICRKAKAALIIRQHNVTPGEPDELLRSLLQLCTYHLDVLPLSSGRSGSVSGQVALHAGASVVDPPFKLVRRSAAVHYRLTDSGCVFFDRGTGGGVL</sequence>
<dbReference type="GO" id="GO:0002098">
    <property type="term" value="P:tRNA wobble uridine modification"/>
    <property type="evidence" value="ECO:0007669"/>
    <property type="project" value="InterPro"/>
</dbReference>
<dbReference type="PANTHER" id="PTHR16184:SF6">
    <property type="entry name" value="ELONGATOR COMPLEX PROTEIN 6"/>
    <property type="match status" value="1"/>
</dbReference>
<evidence type="ECO:0000256" key="1">
    <source>
        <dbReference type="ARBA" id="ARBA00005043"/>
    </source>
</evidence>
<dbReference type="Pfam" id="PF09807">
    <property type="entry name" value="ELP6"/>
    <property type="match status" value="1"/>
</dbReference>
<evidence type="ECO:0000256" key="2">
    <source>
        <dbReference type="ARBA" id="ARBA00008837"/>
    </source>
</evidence>
<protein>
    <recommendedName>
        <fullName evidence="5">Elongator complex protein 6</fullName>
    </recommendedName>
</protein>
<keyword evidence="4" id="KW-1185">Reference proteome</keyword>
<name>A0A165GNA3_9APHY</name>
<dbReference type="OrthoDB" id="9995306at2759"/>
<dbReference type="RefSeq" id="XP_040768322.1">
    <property type="nucleotide sequence ID" value="XM_040906138.1"/>
</dbReference>
<evidence type="ECO:0000313" key="4">
    <source>
        <dbReference type="Proteomes" id="UP000076871"/>
    </source>
</evidence>
<dbReference type="EMBL" id="KV427608">
    <property type="protein sequence ID" value="KZT10582.1"/>
    <property type="molecule type" value="Genomic_DNA"/>
</dbReference>
<dbReference type="Gene3D" id="3.40.50.300">
    <property type="entry name" value="P-loop containing nucleotide triphosphate hydrolases"/>
    <property type="match status" value="1"/>
</dbReference>
<gene>
    <name evidence="3" type="ORF">LAESUDRAFT_692730</name>
</gene>
<comment type="similarity">
    <text evidence="2">Belongs to the ELP6 family.</text>
</comment>
<dbReference type="InterPro" id="IPR018627">
    <property type="entry name" value="ELP6"/>
</dbReference>